<accession>C9MRL4</accession>
<protein>
    <submittedName>
        <fullName evidence="1">Uncharacterized protein</fullName>
    </submittedName>
</protein>
<keyword evidence="2" id="KW-1185">Reference proteome</keyword>
<evidence type="ECO:0000313" key="2">
    <source>
        <dbReference type="Proteomes" id="UP000003327"/>
    </source>
</evidence>
<comment type="caution">
    <text evidence="1">The sequence shown here is derived from an EMBL/GenBank/DDBJ whole genome shotgun (WGS) entry which is preliminary data.</text>
</comment>
<dbReference type="AlphaFoldDB" id="C9MRL4"/>
<dbReference type="HOGENOM" id="CLU_3220362_0_0_10"/>
<reference evidence="1 2" key="1">
    <citation type="submission" date="2009-09" db="EMBL/GenBank/DDBJ databases">
        <authorList>
            <person name="Weinstock G."/>
            <person name="Sodergren E."/>
            <person name="Clifton S."/>
            <person name="Fulton L."/>
            <person name="Fulton B."/>
            <person name="Courtney L."/>
            <person name="Fronick C."/>
            <person name="Harrison M."/>
            <person name="Strong C."/>
            <person name="Farmer C."/>
            <person name="Delahaunty K."/>
            <person name="Markovic C."/>
            <person name="Hall O."/>
            <person name="Minx P."/>
            <person name="Tomlinson C."/>
            <person name="Mitreva M."/>
            <person name="Nelson J."/>
            <person name="Hou S."/>
            <person name="Wollam A."/>
            <person name="Pepin K.H."/>
            <person name="Johnson M."/>
            <person name="Bhonagiri V."/>
            <person name="Nash W.E."/>
            <person name="Warren W."/>
            <person name="Chinwalla A."/>
            <person name="Mardis E.R."/>
            <person name="Wilson R.K."/>
        </authorList>
    </citation>
    <scope>NUCLEOTIDE SEQUENCE [LARGE SCALE GENOMIC DNA]</scope>
    <source>
        <strain evidence="1 2">F0319</strain>
    </source>
</reference>
<gene>
    <name evidence="1" type="ORF">HMPREF0973_02277</name>
</gene>
<dbReference type="EMBL" id="ACVA01000053">
    <property type="protein sequence ID" value="EEX17803.1"/>
    <property type="molecule type" value="Genomic_DNA"/>
</dbReference>
<proteinExistence type="predicted"/>
<name>C9MRL4_9BACT</name>
<organism evidence="1 2">
    <name type="scientific">Prevotella veroralis F0319</name>
    <dbReference type="NCBI Taxonomy" id="649761"/>
    <lineage>
        <taxon>Bacteria</taxon>
        <taxon>Pseudomonadati</taxon>
        <taxon>Bacteroidota</taxon>
        <taxon>Bacteroidia</taxon>
        <taxon>Bacteroidales</taxon>
        <taxon>Prevotellaceae</taxon>
        <taxon>Prevotella</taxon>
    </lineage>
</organism>
<dbReference type="Proteomes" id="UP000003327">
    <property type="component" value="Unassembled WGS sequence"/>
</dbReference>
<evidence type="ECO:0000313" key="1">
    <source>
        <dbReference type="EMBL" id="EEX17803.1"/>
    </source>
</evidence>
<sequence length="44" mass="5004">MTTYINTSHPFVSVSECLSLSIKLKSTYSICSLYFEATPQKQKQ</sequence>